<evidence type="ECO:0000256" key="1">
    <source>
        <dbReference type="SAM" id="MobiDB-lite"/>
    </source>
</evidence>
<sequence length="201" mass="21496">MKKKLAAIIGGVIITGAVLAWYINIPPATPKKDNTTAADTATSTTDDTPVTPPAAPEPPVATLEPAPAPTPTPLNLVQFDLGLTSASTEEDVVNAMHKMSHEKVRAVQKWGALPMSIDTIRQVEGVVTVSKFEHKAQLLAIINKWKSGDFKSADADHNFLWELEGGSEGKAFGLLSPAEEQAYFDSNFQVDVKGVATYSQP</sequence>
<proteinExistence type="predicted"/>
<dbReference type="InterPro" id="IPR046208">
    <property type="entry name" value="DUF6241"/>
</dbReference>
<feature type="region of interest" description="Disordered" evidence="1">
    <location>
        <begin position="30"/>
        <end position="69"/>
    </location>
</feature>
<gene>
    <name evidence="2" type="ORF">NDK43_06840</name>
</gene>
<dbReference type="Proteomes" id="UP001523262">
    <property type="component" value="Unassembled WGS sequence"/>
</dbReference>
<evidence type="ECO:0000313" key="2">
    <source>
        <dbReference type="EMBL" id="MCM2532162.1"/>
    </source>
</evidence>
<protein>
    <submittedName>
        <fullName evidence="2">DUF6241 domain-containing protein</fullName>
    </submittedName>
</protein>
<comment type="caution">
    <text evidence="2">The sequence shown here is derived from an EMBL/GenBank/DDBJ whole genome shotgun (WGS) entry which is preliminary data.</text>
</comment>
<feature type="compositionally biased region" description="Low complexity" evidence="1">
    <location>
        <begin position="35"/>
        <end position="49"/>
    </location>
</feature>
<dbReference type="Pfam" id="PF19754">
    <property type="entry name" value="DUF6241"/>
    <property type="match status" value="1"/>
</dbReference>
<name>A0ABT0WAY2_9BACI</name>
<organism evidence="2 3">
    <name type="scientific">Neobacillus pocheonensis</name>
    <dbReference type="NCBI Taxonomy" id="363869"/>
    <lineage>
        <taxon>Bacteria</taxon>
        <taxon>Bacillati</taxon>
        <taxon>Bacillota</taxon>
        <taxon>Bacilli</taxon>
        <taxon>Bacillales</taxon>
        <taxon>Bacillaceae</taxon>
        <taxon>Neobacillus</taxon>
    </lineage>
</organism>
<feature type="compositionally biased region" description="Pro residues" evidence="1">
    <location>
        <begin position="50"/>
        <end position="59"/>
    </location>
</feature>
<keyword evidence="3" id="KW-1185">Reference proteome</keyword>
<reference evidence="2 3" key="1">
    <citation type="submission" date="2022-06" db="EMBL/GenBank/DDBJ databases">
        <authorList>
            <person name="Jeon C.O."/>
        </authorList>
    </citation>
    <scope>NUCLEOTIDE SEQUENCE [LARGE SCALE GENOMIC DNA]</scope>
    <source>
        <strain evidence="2 3">KCTC 13943</strain>
    </source>
</reference>
<accession>A0ABT0WAY2</accession>
<evidence type="ECO:0000313" key="3">
    <source>
        <dbReference type="Proteomes" id="UP001523262"/>
    </source>
</evidence>
<dbReference type="EMBL" id="JAMQCR010000001">
    <property type="protein sequence ID" value="MCM2532162.1"/>
    <property type="molecule type" value="Genomic_DNA"/>
</dbReference>